<comment type="caution">
    <text evidence="3">The sequence shown here is derived from an EMBL/GenBank/DDBJ whole genome shotgun (WGS) entry which is preliminary data.</text>
</comment>
<dbReference type="SUPFAM" id="SSF51556">
    <property type="entry name" value="Metallo-dependent hydrolases"/>
    <property type="match status" value="1"/>
</dbReference>
<dbReference type="OrthoDB" id="3204583at2"/>
<evidence type="ECO:0000259" key="2">
    <source>
        <dbReference type="Pfam" id="PF01979"/>
    </source>
</evidence>
<dbReference type="InterPro" id="IPR032466">
    <property type="entry name" value="Metal_Hydrolase"/>
</dbReference>
<dbReference type="EMBL" id="RZNB01000001">
    <property type="protein sequence ID" value="RWZ52964.1"/>
    <property type="molecule type" value="Genomic_DNA"/>
</dbReference>
<dbReference type="Gene3D" id="2.30.40.10">
    <property type="entry name" value="Urease, subunit C, domain 1"/>
    <property type="match status" value="1"/>
</dbReference>
<dbReference type="PANTHER" id="PTHR43794:SF11">
    <property type="entry name" value="AMIDOHYDROLASE-RELATED DOMAIN-CONTAINING PROTEIN"/>
    <property type="match status" value="1"/>
</dbReference>
<sequence>MTTWWAEFAWLGGERAEPGVLIETDGDRIVAVTSGVDSPPDGVSRLDGLVLPGLVNGHSHAFHRALRGRTQADRGSFWTWRERMYAVATRLDPESYHRLARATFAEMLLAGITTVGEFHYVHHRPDGAPYDDPAAMGDAIVRAADEAGIRLTLLDTCYLTGGFGTDTTHVPLSAEQRRFGDGTAERWAVRASSARERFTSATVRVGAAVHSVRAVPGLELPVVAAWAREHEAPLHVHLSEQPAENADCERVYGRTPTRHLAENGVLGRSTTAVHATHLTDEDVELIARERTSVCFCVTTERDLADGVGPSVELAAHGVPLTLGSDSHAVIDLFEEARGVELDERLVSRNRGHFTAAELLTAATLDGAGSLGWDDAGRLAVGMVADFVSVRLDSVRTAGYAPDSVLETVAFAATAADVSDVVVGGRIVVSGGRHIALPDVAGELRRSIAAVTEEISA</sequence>
<dbReference type="Gene3D" id="3.20.20.140">
    <property type="entry name" value="Metal-dependent hydrolases"/>
    <property type="match status" value="1"/>
</dbReference>
<dbReference type="RefSeq" id="WP_128493807.1">
    <property type="nucleotide sequence ID" value="NZ_RZNB01000001.1"/>
</dbReference>
<dbReference type="AlphaFoldDB" id="A0A444PYJ9"/>
<dbReference type="NCBIfam" id="TIGR02022">
    <property type="entry name" value="hutF"/>
    <property type="match status" value="1"/>
</dbReference>
<dbReference type="GO" id="GO:0050416">
    <property type="term" value="F:formimidoylglutamate deiminase activity"/>
    <property type="evidence" value="ECO:0007669"/>
    <property type="project" value="UniProtKB-EC"/>
</dbReference>
<evidence type="ECO:0000313" key="3">
    <source>
        <dbReference type="EMBL" id="RWZ52964.1"/>
    </source>
</evidence>
<name>A0A444PYJ9_9MICO</name>
<dbReference type="SUPFAM" id="SSF51338">
    <property type="entry name" value="Composite domain of metallo-dependent hydrolases"/>
    <property type="match status" value="1"/>
</dbReference>
<dbReference type="NCBIfam" id="NF006681">
    <property type="entry name" value="PRK09229.1-2"/>
    <property type="match status" value="1"/>
</dbReference>
<dbReference type="InterPro" id="IPR011059">
    <property type="entry name" value="Metal-dep_hydrolase_composite"/>
</dbReference>
<evidence type="ECO:0000313" key="4">
    <source>
        <dbReference type="Proteomes" id="UP000288547"/>
    </source>
</evidence>
<feature type="domain" description="Amidohydrolase-related" evidence="2">
    <location>
        <begin position="49"/>
        <end position="427"/>
    </location>
</feature>
<keyword evidence="4" id="KW-1185">Reference proteome</keyword>
<dbReference type="InterPro" id="IPR050287">
    <property type="entry name" value="MTA/SAH_deaminase"/>
</dbReference>
<organism evidence="3 4">
    <name type="scientific">Labedella phragmitis</name>
    <dbReference type="NCBI Taxonomy" id="2498849"/>
    <lineage>
        <taxon>Bacteria</taxon>
        <taxon>Bacillati</taxon>
        <taxon>Actinomycetota</taxon>
        <taxon>Actinomycetes</taxon>
        <taxon>Micrococcales</taxon>
        <taxon>Microbacteriaceae</taxon>
        <taxon>Labedella</taxon>
    </lineage>
</organism>
<dbReference type="Pfam" id="PF01979">
    <property type="entry name" value="Amidohydro_1"/>
    <property type="match status" value="1"/>
</dbReference>
<evidence type="ECO:0000256" key="1">
    <source>
        <dbReference type="ARBA" id="ARBA00022801"/>
    </source>
</evidence>
<proteinExistence type="predicted"/>
<dbReference type="InterPro" id="IPR006680">
    <property type="entry name" value="Amidohydro-rel"/>
</dbReference>
<reference evidence="3 4" key="1">
    <citation type="submission" date="2018-12" db="EMBL/GenBank/DDBJ databases">
        <authorList>
            <person name="Li F."/>
        </authorList>
    </citation>
    <scope>NUCLEOTIDE SEQUENCE [LARGE SCALE GENOMIC DNA]</scope>
    <source>
        <strain evidence="3 4">11W25H-1</strain>
    </source>
</reference>
<protein>
    <submittedName>
        <fullName evidence="3">Formimidoylglutamate deiminase</fullName>
        <ecNumber evidence="3">3.5.3.13</ecNumber>
    </submittedName>
</protein>
<dbReference type="PANTHER" id="PTHR43794">
    <property type="entry name" value="AMINOHYDROLASE SSNA-RELATED"/>
    <property type="match status" value="1"/>
</dbReference>
<dbReference type="InterPro" id="IPR010252">
    <property type="entry name" value="HutF"/>
</dbReference>
<gene>
    <name evidence="3" type="ORF">ELQ90_03240</name>
</gene>
<dbReference type="EC" id="3.5.3.13" evidence="3"/>
<keyword evidence="1 3" id="KW-0378">Hydrolase</keyword>
<accession>A0A444PYJ9</accession>
<dbReference type="Proteomes" id="UP000288547">
    <property type="component" value="Unassembled WGS sequence"/>
</dbReference>